<evidence type="ECO:0000313" key="3">
    <source>
        <dbReference type="EMBL" id="KAE9305953.1"/>
    </source>
</evidence>
<dbReference type="InterPro" id="IPR000121">
    <property type="entry name" value="PEP_util_C"/>
</dbReference>
<dbReference type="SUPFAM" id="SSF51621">
    <property type="entry name" value="Phosphoenolpyruvate/pyruvate domain"/>
    <property type="match status" value="1"/>
</dbReference>
<evidence type="ECO:0000259" key="2">
    <source>
        <dbReference type="Pfam" id="PF02896"/>
    </source>
</evidence>
<dbReference type="EMBL" id="QXFT01001996">
    <property type="protein sequence ID" value="KAE9305953.1"/>
    <property type="molecule type" value="Genomic_DNA"/>
</dbReference>
<proteinExistence type="predicted"/>
<organism evidence="3 4">
    <name type="scientific">Phytophthora rubi</name>
    <dbReference type="NCBI Taxonomy" id="129364"/>
    <lineage>
        <taxon>Eukaryota</taxon>
        <taxon>Sar</taxon>
        <taxon>Stramenopiles</taxon>
        <taxon>Oomycota</taxon>
        <taxon>Peronosporomycetes</taxon>
        <taxon>Peronosporales</taxon>
        <taxon>Peronosporaceae</taxon>
        <taxon>Phytophthora</taxon>
    </lineage>
</organism>
<name>A0A6A4DQE6_9STRA</name>
<dbReference type="Proteomes" id="UP000434957">
    <property type="component" value="Unassembled WGS sequence"/>
</dbReference>
<accession>A0A6A4DQE6</accession>
<reference evidence="3 4" key="1">
    <citation type="submission" date="2018-08" db="EMBL/GenBank/DDBJ databases">
        <title>Genomic investigation of the strawberry pathogen Phytophthora fragariae indicates pathogenicity is determined by transcriptional variation in three key races.</title>
        <authorList>
            <person name="Adams T.M."/>
            <person name="Armitage A.D."/>
            <person name="Sobczyk M.K."/>
            <person name="Bates H.J."/>
            <person name="Dunwell J.M."/>
            <person name="Nellist C.F."/>
            <person name="Harrison R.J."/>
        </authorList>
    </citation>
    <scope>NUCLEOTIDE SEQUENCE [LARGE SCALE GENOMIC DNA]</scope>
    <source>
        <strain evidence="3 4">SCRP333</strain>
    </source>
</reference>
<sequence length="194" mass="21360">MHGGVLDRSHVRGCPRRSSPRRAEHCARSSALDELCEALSKEMKARKVLMQSRMSGLKEVNPMMGLRGSRLGITEMQTKAIAEVVVKMGGEGISLGKSYDYKVGTVIEVPHGAGTLTEVADFYSFTNDLTQMTFGTSRDDNKAKYFVKHGLLEKEMFETEGVGELVRLTVRAMHPMTEVCFFGEHAATPDEDAG</sequence>
<keyword evidence="4" id="KW-1185">Reference proteome</keyword>
<comment type="caution">
    <text evidence="3">The sequence shown here is derived from an EMBL/GenBank/DDBJ whole genome shotgun (WGS) entry which is preliminary data.</text>
</comment>
<dbReference type="PANTHER" id="PTHR22931">
    <property type="entry name" value="PHOSPHOENOLPYRUVATE DIKINASE-RELATED"/>
    <property type="match status" value="1"/>
</dbReference>
<protein>
    <recommendedName>
        <fullName evidence="2">PEP-utilising enzyme C-terminal domain-containing protein</fullName>
    </recommendedName>
</protein>
<dbReference type="InterPro" id="IPR040442">
    <property type="entry name" value="Pyrv_kinase-like_dom_sf"/>
</dbReference>
<dbReference type="InterPro" id="IPR010121">
    <property type="entry name" value="Pyruvate_phosphate_dikinase"/>
</dbReference>
<feature type="compositionally biased region" description="Basic residues" evidence="1">
    <location>
        <begin position="11"/>
        <end position="20"/>
    </location>
</feature>
<dbReference type="GO" id="GO:0050242">
    <property type="term" value="F:pyruvate, phosphate dikinase activity"/>
    <property type="evidence" value="ECO:0007669"/>
    <property type="project" value="InterPro"/>
</dbReference>
<dbReference type="InterPro" id="IPR015813">
    <property type="entry name" value="Pyrv/PenolPyrv_kinase-like_dom"/>
</dbReference>
<dbReference type="AlphaFoldDB" id="A0A6A4DQE6"/>
<feature type="compositionally biased region" description="Basic and acidic residues" evidence="1">
    <location>
        <begin position="1"/>
        <end position="10"/>
    </location>
</feature>
<feature type="domain" description="PEP-utilising enzyme C-terminal" evidence="2">
    <location>
        <begin position="86"/>
        <end position="189"/>
    </location>
</feature>
<dbReference type="Gene3D" id="3.20.20.60">
    <property type="entry name" value="Phosphoenolpyruvate-binding domains"/>
    <property type="match status" value="2"/>
</dbReference>
<dbReference type="Pfam" id="PF02896">
    <property type="entry name" value="PEP-utilizers_C"/>
    <property type="match status" value="1"/>
</dbReference>
<evidence type="ECO:0000256" key="1">
    <source>
        <dbReference type="SAM" id="MobiDB-lite"/>
    </source>
</evidence>
<feature type="region of interest" description="Disordered" evidence="1">
    <location>
        <begin position="1"/>
        <end position="22"/>
    </location>
</feature>
<evidence type="ECO:0000313" key="4">
    <source>
        <dbReference type="Proteomes" id="UP000434957"/>
    </source>
</evidence>
<dbReference type="PANTHER" id="PTHR22931:SF9">
    <property type="entry name" value="PYRUVATE, PHOSPHATE DIKINASE 1, CHLOROPLASTIC"/>
    <property type="match status" value="1"/>
</dbReference>
<gene>
    <name evidence="3" type="ORF">PR003_g21357</name>
</gene>